<dbReference type="CDD" id="cd16432">
    <property type="entry name" value="CheB_Rec"/>
    <property type="match status" value="1"/>
</dbReference>
<evidence type="ECO:0000256" key="7">
    <source>
        <dbReference type="PROSITE-ProRule" id="PRU00169"/>
    </source>
</evidence>
<evidence type="ECO:0000256" key="6">
    <source>
        <dbReference type="PROSITE-ProRule" id="PRU00050"/>
    </source>
</evidence>
<sequence>MAIKVLVVDDSALMRRQLRKILESAGDFEIELARDGQEAINLNLSYKPDVISLDINMPVMDGLTALAYIMASRPVPVVMVSSLTQDGAMATFESLALGAVDYIGKPGGTISLTIDEIADELIEKLKSAAKAKIRDKQKGKSAEERLQEVKEAEKPKPKFVRRGLHTQEVTTIPGLVLIGVSTGGPSCLEEILPLLPEDFPLPIVVAQHMPGSFTASFANRLNNICKLQVLEANKLLSLTPGTIYIAKGGADVAITNRGSVIMVQPKPEHPKFLWHPSVELLGQSVLEHYDPKKVIAVLLTGMGYDGADAFAEIKKQGGKTIAESEETATVFGMPQELIARRGATLVLPSYKIAGQLTVWAQELIKERT</sequence>
<dbReference type="InterPro" id="IPR011006">
    <property type="entry name" value="CheY-like_superfamily"/>
</dbReference>
<dbReference type="PROSITE" id="PS50122">
    <property type="entry name" value="CHEB"/>
    <property type="match status" value="1"/>
</dbReference>
<feature type="active site" evidence="5 6">
    <location>
        <position position="208"/>
    </location>
</feature>
<proteinExistence type="inferred from homology"/>
<dbReference type="PANTHER" id="PTHR42872:SF6">
    <property type="entry name" value="PROTEIN-GLUTAMATE METHYLESTERASE_PROTEIN-GLUTAMINE GLUTAMINASE"/>
    <property type="match status" value="1"/>
</dbReference>
<dbReference type="EC" id="3.5.1.44" evidence="5"/>
<evidence type="ECO:0000256" key="1">
    <source>
        <dbReference type="ARBA" id="ARBA00022490"/>
    </source>
</evidence>
<dbReference type="GO" id="GO:0032259">
    <property type="term" value="P:methylation"/>
    <property type="evidence" value="ECO:0007669"/>
    <property type="project" value="UniProtKB-KW"/>
</dbReference>
<dbReference type="GO" id="GO:0008168">
    <property type="term" value="F:methyltransferase activity"/>
    <property type="evidence" value="ECO:0007669"/>
    <property type="project" value="UniProtKB-KW"/>
</dbReference>
<dbReference type="CDD" id="cd17541">
    <property type="entry name" value="REC_CheB-like"/>
    <property type="match status" value="1"/>
</dbReference>
<dbReference type="GO" id="GO:0008984">
    <property type="term" value="F:protein-glutamate methylesterase activity"/>
    <property type="evidence" value="ECO:0007669"/>
    <property type="project" value="UniProtKB-UniRule"/>
</dbReference>
<comment type="catalytic activity">
    <reaction evidence="4 5">
        <text>[protein]-L-glutamate 5-O-methyl ester + H2O = L-glutamyl-[protein] + methanol + H(+)</text>
        <dbReference type="Rhea" id="RHEA:23236"/>
        <dbReference type="Rhea" id="RHEA-COMP:10208"/>
        <dbReference type="Rhea" id="RHEA-COMP:10311"/>
        <dbReference type="ChEBI" id="CHEBI:15377"/>
        <dbReference type="ChEBI" id="CHEBI:15378"/>
        <dbReference type="ChEBI" id="CHEBI:17790"/>
        <dbReference type="ChEBI" id="CHEBI:29973"/>
        <dbReference type="ChEBI" id="CHEBI:82795"/>
        <dbReference type="EC" id="3.1.1.61"/>
    </reaction>
</comment>
<feature type="domain" description="Response regulatory" evidence="8">
    <location>
        <begin position="4"/>
        <end position="120"/>
    </location>
</feature>
<dbReference type="PANTHER" id="PTHR42872">
    <property type="entry name" value="PROTEIN-GLUTAMATE METHYLESTERASE/PROTEIN-GLUTAMINE GLUTAMINASE"/>
    <property type="match status" value="1"/>
</dbReference>
<feature type="domain" description="CheB-type methylesterase" evidence="9">
    <location>
        <begin position="171"/>
        <end position="363"/>
    </location>
</feature>
<dbReference type="SUPFAM" id="SSF52172">
    <property type="entry name" value="CheY-like"/>
    <property type="match status" value="1"/>
</dbReference>
<feature type="active site" evidence="5 6">
    <location>
        <position position="181"/>
    </location>
</feature>
<reference evidence="10" key="1">
    <citation type="journal article" date="2020" name="mSystems">
        <title>Genome- and Community-Level Interaction Insights into Carbon Utilization and Element Cycling Functions of Hydrothermarchaeota in Hydrothermal Sediment.</title>
        <authorList>
            <person name="Zhou Z."/>
            <person name="Liu Y."/>
            <person name="Xu W."/>
            <person name="Pan J."/>
            <person name="Luo Z.H."/>
            <person name="Li M."/>
        </authorList>
    </citation>
    <scope>NUCLEOTIDE SEQUENCE [LARGE SCALE GENOMIC DNA]</scope>
    <source>
        <strain evidence="10">SpSt-503</strain>
    </source>
</reference>
<comment type="catalytic activity">
    <reaction evidence="5">
        <text>L-glutaminyl-[protein] + H2O = L-glutamyl-[protein] + NH4(+)</text>
        <dbReference type="Rhea" id="RHEA:16441"/>
        <dbReference type="Rhea" id="RHEA-COMP:10207"/>
        <dbReference type="Rhea" id="RHEA-COMP:10208"/>
        <dbReference type="ChEBI" id="CHEBI:15377"/>
        <dbReference type="ChEBI" id="CHEBI:28938"/>
        <dbReference type="ChEBI" id="CHEBI:29973"/>
        <dbReference type="ChEBI" id="CHEBI:30011"/>
        <dbReference type="EC" id="3.5.1.44"/>
    </reaction>
</comment>
<protein>
    <recommendedName>
        <fullName evidence="5">Protein-glutamate methylesterase/protein-glutamine glutaminase</fullName>
        <ecNumber evidence="5">3.1.1.61</ecNumber>
        <ecNumber evidence="5">3.5.1.44</ecNumber>
    </recommendedName>
</protein>
<dbReference type="SUPFAM" id="SSF52738">
    <property type="entry name" value="Methylesterase CheB, C-terminal domain"/>
    <property type="match status" value="1"/>
</dbReference>
<keyword evidence="10" id="KW-0808">Transferase</keyword>
<gene>
    <name evidence="5 10" type="primary">cheB</name>
    <name evidence="10" type="ORF">ENS59_13600</name>
</gene>
<comment type="function">
    <text evidence="5">Involved in chemotaxis. Part of a chemotaxis signal transduction system that modulates chemotaxis in response to various stimuli. Catalyzes the demethylation of specific methylglutamate residues introduced into the chemoreceptors (methyl-accepting chemotaxis proteins or MCP) by CheR. Also mediates the irreversible deamidation of specific glutamine residues to glutamic acid.</text>
</comment>
<comment type="caution">
    <text evidence="10">The sequence shown here is derived from an EMBL/GenBank/DDBJ whole genome shotgun (WGS) entry which is preliminary data.</text>
</comment>
<evidence type="ECO:0000259" key="9">
    <source>
        <dbReference type="PROSITE" id="PS50122"/>
    </source>
</evidence>
<keyword evidence="1 5" id="KW-0963">Cytoplasm</keyword>
<keyword evidence="2 5" id="KW-0145">Chemotaxis</keyword>
<name>A0A7C3I5U5_9SPIR</name>
<dbReference type="GO" id="GO:0006935">
    <property type="term" value="P:chemotaxis"/>
    <property type="evidence" value="ECO:0007669"/>
    <property type="project" value="UniProtKB-UniRule"/>
</dbReference>
<keyword evidence="3 5" id="KW-0378">Hydrolase</keyword>
<dbReference type="Pfam" id="PF01339">
    <property type="entry name" value="CheB_methylest"/>
    <property type="match status" value="1"/>
</dbReference>
<dbReference type="EMBL" id="DSVL01000418">
    <property type="protein sequence ID" value="HFH30518.1"/>
    <property type="molecule type" value="Genomic_DNA"/>
</dbReference>
<evidence type="ECO:0000259" key="8">
    <source>
        <dbReference type="PROSITE" id="PS50110"/>
    </source>
</evidence>
<evidence type="ECO:0000313" key="10">
    <source>
        <dbReference type="EMBL" id="HFH30518.1"/>
    </source>
</evidence>
<dbReference type="GO" id="GO:0005737">
    <property type="term" value="C:cytoplasm"/>
    <property type="evidence" value="ECO:0007669"/>
    <property type="project" value="UniProtKB-SubCell"/>
</dbReference>
<evidence type="ECO:0000256" key="5">
    <source>
        <dbReference type="HAMAP-Rule" id="MF_00099"/>
    </source>
</evidence>
<evidence type="ECO:0000256" key="3">
    <source>
        <dbReference type="ARBA" id="ARBA00022801"/>
    </source>
</evidence>
<dbReference type="Pfam" id="PF00072">
    <property type="entry name" value="Response_reg"/>
    <property type="match status" value="1"/>
</dbReference>
<dbReference type="PROSITE" id="PS50110">
    <property type="entry name" value="RESPONSE_REGULATORY"/>
    <property type="match status" value="1"/>
</dbReference>
<keyword evidence="10" id="KW-0489">Methyltransferase</keyword>
<dbReference type="InterPro" id="IPR008248">
    <property type="entry name" value="CheB-like"/>
</dbReference>
<comment type="PTM">
    <text evidence="5">Phosphorylated by CheA. Phosphorylation of the N-terminal regulatory domain activates the methylesterase activity.</text>
</comment>
<dbReference type="InterPro" id="IPR001789">
    <property type="entry name" value="Sig_transdc_resp-reg_receiver"/>
</dbReference>
<feature type="modified residue" description="4-aspartylphosphate" evidence="5 7">
    <location>
        <position position="54"/>
    </location>
</feature>
<feature type="active site" evidence="5 6">
    <location>
        <position position="305"/>
    </location>
</feature>
<dbReference type="NCBIfam" id="NF001965">
    <property type="entry name" value="PRK00742.1"/>
    <property type="match status" value="1"/>
</dbReference>
<dbReference type="PIRSF" id="PIRSF000876">
    <property type="entry name" value="RR_chemtxs_CheB"/>
    <property type="match status" value="1"/>
</dbReference>
<dbReference type="InterPro" id="IPR000673">
    <property type="entry name" value="Sig_transdc_resp-reg_Me-estase"/>
</dbReference>
<dbReference type="InterPro" id="IPR035909">
    <property type="entry name" value="CheB_C"/>
</dbReference>
<dbReference type="EC" id="3.1.1.61" evidence="5"/>
<dbReference type="Gene3D" id="3.40.50.180">
    <property type="entry name" value="Methylesterase CheB, C-terminal domain"/>
    <property type="match status" value="1"/>
</dbReference>
<dbReference type="HAMAP" id="MF_00099">
    <property type="entry name" value="CheB_chemtxs"/>
    <property type="match status" value="1"/>
</dbReference>
<comment type="similarity">
    <text evidence="5">Belongs to the CheB family.</text>
</comment>
<dbReference type="SMART" id="SM00448">
    <property type="entry name" value="REC"/>
    <property type="match status" value="1"/>
</dbReference>
<dbReference type="Gene3D" id="3.40.50.2300">
    <property type="match status" value="1"/>
</dbReference>
<keyword evidence="5 7" id="KW-0597">Phosphoprotein</keyword>
<dbReference type="AlphaFoldDB" id="A0A7C3I5U5"/>
<dbReference type="GO" id="GO:0000156">
    <property type="term" value="F:phosphorelay response regulator activity"/>
    <property type="evidence" value="ECO:0007669"/>
    <property type="project" value="InterPro"/>
</dbReference>
<accession>A0A7C3I5U5</accession>
<dbReference type="GO" id="GO:0050568">
    <property type="term" value="F:protein-glutamine glutaminase activity"/>
    <property type="evidence" value="ECO:0007669"/>
    <property type="project" value="UniProtKB-UniRule"/>
</dbReference>
<evidence type="ECO:0000256" key="4">
    <source>
        <dbReference type="ARBA" id="ARBA00048267"/>
    </source>
</evidence>
<comment type="subcellular location">
    <subcellularLocation>
        <location evidence="5">Cytoplasm</location>
    </subcellularLocation>
</comment>
<evidence type="ECO:0000256" key="2">
    <source>
        <dbReference type="ARBA" id="ARBA00022500"/>
    </source>
</evidence>
<organism evidence="10">
    <name type="scientific">Gracilinema caldarium</name>
    <dbReference type="NCBI Taxonomy" id="215591"/>
    <lineage>
        <taxon>Bacteria</taxon>
        <taxon>Pseudomonadati</taxon>
        <taxon>Spirochaetota</taxon>
        <taxon>Spirochaetia</taxon>
        <taxon>Spirochaetales</taxon>
        <taxon>Breznakiellaceae</taxon>
        <taxon>Gracilinema</taxon>
    </lineage>
</organism>
<comment type="domain">
    <text evidence="5">Contains a C-terminal catalytic domain, and an N-terminal region which modulates catalytic activity.</text>
</comment>